<proteinExistence type="predicted"/>
<dbReference type="EMBL" id="JAQQAF010000005">
    <property type="protein sequence ID" value="KAJ8486098.1"/>
    <property type="molecule type" value="Genomic_DNA"/>
</dbReference>
<name>A0AAV8QYY7_ENSVE</name>
<accession>A0AAV8QYY7</accession>
<organism evidence="2 3">
    <name type="scientific">Ensete ventricosum</name>
    <name type="common">Abyssinian banana</name>
    <name type="synonym">Musa ensete</name>
    <dbReference type="NCBI Taxonomy" id="4639"/>
    <lineage>
        <taxon>Eukaryota</taxon>
        <taxon>Viridiplantae</taxon>
        <taxon>Streptophyta</taxon>
        <taxon>Embryophyta</taxon>
        <taxon>Tracheophyta</taxon>
        <taxon>Spermatophyta</taxon>
        <taxon>Magnoliopsida</taxon>
        <taxon>Liliopsida</taxon>
        <taxon>Zingiberales</taxon>
        <taxon>Musaceae</taxon>
        <taxon>Ensete</taxon>
    </lineage>
</organism>
<protein>
    <submittedName>
        <fullName evidence="2">Uncharacterized protein</fullName>
    </submittedName>
</protein>
<evidence type="ECO:0000313" key="2">
    <source>
        <dbReference type="EMBL" id="KAJ8486098.1"/>
    </source>
</evidence>
<gene>
    <name evidence="2" type="ORF">OPV22_018583</name>
</gene>
<dbReference type="Proteomes" id="UP001222027">
    <property type="component" value="Unassembled WGS sequence"/>
</dbReference>
<sequence>MGDQRLRRKLRSRRGTLGDEAVVAIEKSKDHQQDQNGAVHQRGDPSVTHINHRSVAKLQGCFSETQVPWMVYELIPNGESRKG</sequence>
<comment type="caution">
    <text evidence="2">The sequence shown here is derived from an EMBL/GenBank/DDBJ whole genome shotgun (WGS) entry which is preliminary data.</text>
</comment>
<reference evidence="2 3" key="1">
    <citation type="submission" date="2022-12" db="EMBL/GenBank/DDBJ databases">
        <title>Chromosome-scale assembly of the Ensete ventricosum genome.</title>
        <authorList>
            <person name="Dussert Y."/>
            <person name="Stocks J."/>
            <person name="Wendawek A."/>
            <person name="Woldeyes F."/>
            <person name="Nichols R.A."/>
            <person name="Borrell J.S."/>
        </authorList>
    </citation>
    <scope>NUCLEOTIDE SEQUENCE [LARGE SCALE GENOMIC DNA]</scope>
    <source>
        <strain evidence="3">cv. Maze</strain>
        <tissue evidence="2">Seeds</tissue>
    </source>
</reference>
<dbReference type="AlphaFoldDB" id="A0AAV8QYY7"/>
<feature type="region of interest" description="Disordered" evidence="1">
    <location>
        <begin position="28"/>
        <end position="47"/>
    </location>
</feature>
<evidence type="ECO:0000256" key="1">
    <source>
        <dbReference type="SAM" id="MobiDB-lite"/>
    </source>
</evidence>
<keyword evidence="3" id="KW-1185">Reference proteome</keyword>
<evidence type="ECO:0000313" key="3">
    <source>
        <dbReference type="Proteomes" id="UP001222027"/>
    </source>
</evidence>